<dbReference type="Proteomes" id="UP001444661">
    <property type="component" value="Unassembled WGS sequence"/>
</dbReference>
<dbReference type="InterPro" id="IPR050121">
    <property type="entry name" value="Cytochrome_P450_monoxygenase"/>
</dbReference>
<evidence type="ECO:0000313" key="9">
    <source>
        <dbReference type="Proteomes" id="UP001444661"/>
    </source>
</evidence>
<dbReference type="Pfam" id="PF00067">
    <property type="entry name" value="p450"/>
    <property type="match status" value="2"/>
</dbReference>
<evidence type="ECO:0000256" key="5">
    <source>
        <dbReference type="ARBA" id="ARBA00023004"/>
    </source>
</evidence>
<dbReference type="PROSITE" id="PS00086">
    <property type="entry name" value="CYTOCHROME_P450"/>
    <property type="match status" value="1"/>
</dbReference>
<keyword evidence="7" id="KW-0560">Oxidoreductase</keyword>
<evidence type="ECO:0000256" key="4">
    <source>
        <dbReference type="ARBA" id="ARBA00022723"/>
    </source>
</evidence>
<keyword evidence="5 7" id="KW-0408">Iron</keyword>
<dbReference type="InterPro" id="IPR001128">
    <property type="entry name" value="Cyt_P450"/>
</dbReference>
<name>A0ABR1TBW7_9PEZI</name>
<keyword evidence="6 7" id="KW-0503">Monooxygenase</keyword>
<dbReference type="InterPro" id="IPR002403">
    <property type="entry name" value="Cyt_P450_E_grp-IV"/>
</dbReference>
<evidence type="ECO:0000313" key="8">
    <source>
        <dbReference type="EMBL" id="KAK8043475.1"/>
    </source>
</evidence>
<dbReference type="EMBL" id="JAQQWK010000004">
    <property type="protein sequence ID" value="KAK8043475.1"/>
    <property type="molecule type" value="Genomic_DNA"/>
</dbReference>
<accession>A0ABR1TBW7</accession>
<dbReference type="Gene3D" id="1.10.630.10">
    <property type="entry name" value="Cytochrome P450"/>
    <property type="match status" value="1"/>
</dbReference>
<reference evidence="8 9" key="1">
    <citation type="submission" date="2023-01" db="EMBL/GenBank/DDBJ databases">
        <title>Analysis of 21 Apiospora genomes using comparative genomics revels a genus with tremendous synthesis potential of carbohydrate active enzymes and secondary metabolites.</title>
        <authorList>
            <person name="Sorensen T."/>
        </authorList>
    </citation>
    <scope>NUCLEOTIDE SEQUENCE [LARGE SCALE GENOMIC DNA]</scope>
    <source>
        <strain evidence="8 9">CBS 33761</strain>
    </source>
</reference>
<organism evidence="8 9">
    <name type="scientific">Apiospora rasikravindrae</name>
    <dbReference type="NCBI Taxonomy" id="990691"/>
    <lineage>
        <taxon>Eukaryota</taxon>
        <taxon>Fungi</taxon>
        <taxon>Dikarya</taxon>
        <taxon>Ascomycota</taxon>
        <taxon>Pezizomycotina</taxon>
        <taxon>Sordariomycetes</taxon>
        <taxon>Xylariomycetidae</taxon>
        <taxon>Amphisphaeriales</taxon>
        <taxon>Apiosporaceae</taxon>
        <taxon>Apiospora</taxon>
    </lineage>
</organism>
<evidence type="ECO:0000256" key="2">
    <source>
        <dbReference type="ARBA" id="ARBA00010617"/>
    </source>
</evidence>
<comment type="cofactor">
    <cofactor evidence="1">
        <name>heme</name>
        <dbReference type="ChEBI" id="CHEBI:30413"/>
    </cofactor>
</comment>
<protein>
    <recommendedName>
        <fullName evidence="10">Cytochrome P450</fullName>
    </recommendedName>
</protein>
<keyword evidence="4 7" id="KW-0479">Metal-binding</keyword>
<dbReference type="SUPFAM" id="SSF48264">
    <property type="entry name" value="Cytochrome P450"/>
    <property type="match status" value="1"/>
</dbReference>
<sequence length="571" mass="63449">MGAVFSSTSGALLLFAIAVAAYLGSRAIRPRPLAGIPYNRDGAAKLLGDVPEMMGFVMKTGQVFGWLTSLTERHRSPIVQAFVKPGALPWVVLTDPLESQDILLRRTKEFDRSGFFGELIGGILPEQHIQFLSSDARFKNNRNLINHLMAPTFITTVSAPEMYKSILTLLKVWQAKCEIAQGRPFSAHHDVTYAALDGIFASSFGLPEADSNTIQRLDAVEQWTPELPSNLDDPVPFPEGKVPLLFSSVLTLANSVTDTQLSPFPVLTSWVLRKLPYMVKATAVKDEYIRAKVRESEQFIHQGVARPQSALHSVLLREKEVAAKEGRSHDYYKRAIADEFFGFMMAGHDTSATAVAWGVKFLTDNQEKQKRLRSALRTGYAAASREGRTPTYEELVKTQIPYLDAAVEEILRHANTIAFVVREAQQDTTVLGRRIPKGTNVFMMANGAGYLQPNIRLGDADRSPGARRAEGKSLTGIWDDADVSAFRPERWLRAEDGSFDPQAGPQLAFGLGPRGCFGRRLAMLTLKMQFALIVWHFKLLPTPKELSGKEAVQRFALEPKQCYIRLEKADI</sequence>
<evidence type="ECO:0000256" key="3">
    <source>
        <dbReference type="ARBA" id="ARBA00022617"/>
    </source>
</evidence>
<dbReference type="PRINTS" id="PR00465">
    <property type="entry name" value="EP450IV"/>
</dbReference>
<dbReference type="PANTHER" id="PTHR24305:SF232">
    <property type="entry name" value="P450, PUTATIVE (EUROFUNG)-RELATED"/>
    <property type="match status" value="1"/>
</dbReference>
<gene>
    <name evidence="8" type="ORF">PG993_005905</name>
</gene>
<comment type="caution">
    <text evidence="8">The sequence shown here is derived from an EMBL/GenBank/DDBJ whole genome shotgun (WGS) entry which is preliminary data.</text>
</comment>
<evidence type="ECO:0008006" key="10">
    <source>
        <dbReference type="Google" id="ProtNLM"/>
    </source>
</evidence>
<dbReference type="InterPro" id="IPR017972">
    <property type="entry name" value="Cyt_P450_CS"/>
</dbReference>
<dbReference type="PRINTS" id="PR00385">
    <property type="entry name" value="P450"/>
</dbReference>
<evidence type="ECO:0000256" key="1">
    <source>
        <dbReference type="ARBA" id="ARBA00001971"/>
    </source>
</evidence>
<evidence type="ECO:0000256" key="7">
    <source>
        <dbReference type="RuleBase" id="RU000461"/>
    </source>
</evidence>
<proteinExistence type="inferred from homology"/>
<keyword evidence="9" id="KW-1185">Reference proteome</keyword>
<evidence type="ECO:0000256" key="6">
    <source>
        <dbReference type="ARBA" id="ARBA00023033"/>
    </source>
</evidence>
<dbReference type="PANTHER" id="PTHR24305">
    <property type="entry name" value="CYTOCHROME P450"/>
    <property type="match status" value="1"/>
</dbReference>
<keyword evidence="3 7" id="KW-0349">Heme</keyword>
<comment type="similarity">
    <text evidence="2 7">Belongs to the cytochrome P450 family.</text>
</comment>
<dbReference type="InterPro" id="IPR036396">
    <property type="entry name" value="Cyt_P450_sf"/>
</dbReference>